<keyword evidence="5" id="KW-1185">Reference proteome</keyword>
<evidence type="ECO:0000313" key="5">
    <source>
        <dbReference type="Proteomes" id="UP001176806"/>
    </source>
</evidence>
<reference evidence="4" key="1">
    <citation type="submission" date="2023-07" db="EMBL/GenBank/DDBJ databases">
        <title>Two novel species in the genus Flavivirga.</title>
        <authorList>
            <person name="Kwon K."/>
        </authorList>
    </citation>
    <scope>NUCLEOTIDE SEQUENCE</scope>
    <source>
        <strain evidence="4">KACC 14158</strain>
    </source>
</reference>
<feature type="domain" description="Secretion system C-terminal sorting" evidence="3">
    <location>
        <begin position="339"/>
        <end position="417"/>
    </location>
</feature>
<feature type="signal peptide" evidence="2">
    <location>
        <begin position="1"/>
        <end position="20"/>
    </location>
</feature>
<accession>A0ABT8WHT2</accession>
<evidence type="ECO:0000256" key="2">
    <source>
        <dbReference type="SAM" id="SignalP"/>
    </source>
</evidence>
<proteinExistence type="predicted"/>
<dbReference type="InterPro" id="IPR026444">
    <property type="entry name" value="Secre_tail"/>
</dbReference>
<sequence>MKTKLHLLIAFMLTVSIVYAQETTANISMGTGYANDVFYKLSNGATNTYSRNDWDIAFLRTDARSFSLRANGGAGIQVFDVSNDPADWNSVDVTNGNGWTKLQNDETSWDTGAFDTGSADGAYPYGWGNYSFADHHITGDVVFVLKYLDGTYIKFFCEDYFNGYTFKYSSWSGTTWSADTTVIIPNSDNANNKFNYYSLKNNQAVVVEPGIGNWDLKFTRYTTDIHGDGSLYYLVTGVLHSDEVSVAQNEESSGMPTNPSLTYSDEINTIGHDWKTFNTIDYDVDQTQAFYVKYEDGTIYRLYFTDFSGSTSGDLTFKFENVTASLSIDDVSDAVSFGIYPNPSTDKQINLIYDINKLDAANNQVSIYSITGQKVFHNSLNKNSGFHNKNLDLSSLSNGIYLLKFSSGNYSVTKRLVLN</sequence>
<dbReference type="Pfam" id="PF18962">
    <property type="entry name" value="Por_Secre_tail"/>
    <property type="match status" value="1"/>
</dbReference>
<dbReference type="EMBL" id="JAUOEL010000001">
    <property type="protein sequence ID" value="MDO5972711.1"/>
    <property type="molecule type" value="Genomic_DNA"/>
</dbReference>
<dbReference type="NCBIfam" id="TIGR04183">
    <property type="entry name" value="Por_Secre_tail"/>
    <property type="match status" value="1"/>
</dbReference>
<gene>
    <name evidence="4" type="ORF">Q4Q40_00830</name>
</gene>
<evidence type="ECO:0000256" key="1">
    <source>
        <dbReference type="ARBA" id="ARBA00022729"/>
    </source>
</evidence>
<organism evidence="4 5">
    <name type="scientific">Flavivirga jejuensis</name>
    <dbReference type="NCBI Taxonomy" id="870487"/>
    <lineage>
        <taxon>Bacteria</taxon>
        <taxon>Pseudomonadati</taxon>
        <taxon>Bacteroidota</taxon>
        <taxon>Flavobacteriia</taxon>
        <taxon>Flavobacteriales</taxon>
        <taxon>Flavobacteriaceae</taxon>
        <taxon>Flavivirga</taxon>
    </lineage>
</organism>
<dbReference type="RefSeq" id="WP_303299774.1">
    <property type="nucleotide sequence ID" value="NZ_BAABDA010000042.1"/>
</dbReference>
<evidence type="ECO:0000259" key="3">
    <source>
        <dbReference type="Pfam" id="PF18962"/>
    </source>
</evidence>
<dbReference type="Proteomes" id="UP001176806">
    <property type="component" value="Unassembled WGS sequence"/>
</dbReference>
<name>A0ABT8WHT2_9FLAO</name>
<evidence type="ECO:0000313" key="4">
    <source>
        <dbReference type="EMBL" id="MDO5972711.1"/>
    </source>
</evidence>
<keyword evidence="1 2" id="KW-0732">Signal</keyword>
<feature type="chain" id="PRO_5046588117" evidence="2">
    <location>
        <begin position="21"/>
        <end position="419"/>
    </location>
</feature>
<protein>
    <submittedName>
        <fullName evidence="4">T9SS type A sorting domain-containing protein</fullName>
    </submittedName>
</protein>
<comment type="caution">
    <text evidence="4">The sequence shown here is derived from an EMBL/GenBank/DDBJ whole genome shotgun (WGS) entry which is preliminary data.</text>
</comment>